<accession>A0A6P8BGM2</accession>
<protein>
    <submittedName>
        <fullName evidence="3">Uncharacterized protein</fullName>
    </submittedName>
</protein>
<sequence>MANADPIASLGTSLPRSPELSKLSVRCALAKKEWDELIRTGRKTMTTRRELSIKWNVEYSVLCRALRREDHRRIRSRPADHHSAGTDTSWLPMPPSSSPGPEVLSYLSGVSEVIHQTSVLRALPQSAATPVARLCELLNARAPTPIPPNSAMRRVRERHLESEKGDWTAVSGDKASLLSASEEEAIRSWFRFRLDVADLVTIYEMVDAANSAILISTKGAPLEEGGGQSRVPLQMVRFATMRWARDFMLLRPDLFWSTVKPRLFDLKERPVPDTHCFIEWFYSPAGPEKKELQPRPVPPMPINTEVSPEKDDGGTPILRKLSTDDRMQDTLISPPSVSAPTAIRSSQISTVKLSYKAVRLGDDPDALLNARTSRPAHRRGPRLKQPTQVTTAR</sequence>
<feature type="compositionally biased region" description="Basic and acidic residues" evidence="1">
    <location>
        <begin position="74"/>
        <end position="84"/>
    </location>
</feature>
<evidence type="ECO:0000256" key="1">
    <source>
        <dbReference type="SAM" id="MobiDB-lite"/>
    </source>
</evidence>
<organism evidence="2 3">
    <name type="scientific">Pyricularia grisea</name>
    <name type="common">Crabgrass-specific blast fungus</name>
    <name type="synonym">Magnaporthe grisea</name>
    <dbReference type="NCBI Taxonomy" id="148305"/>
    <lineage>
        <taxon>Eukaryota</taxon>
        <taxon>Fungi</taxon>
        <taxon>Dikarya</taxon>
        <taxon>Ascomycota</taxon>
        <taxon>Pezizomycotina</taxon>
        <taxon>Sordariomycetes</taxon>
        <taxon>Sordariomycetidae</taxon>
        <taxon>Magnaporthales</taxon>
        <taxon>Pyriculariaceae</taxon>
        <taxon>Pyricularia</taxon>
    </lineage>
</organism>
<dbReference type="GeneID" id="41957265"/>
<name>A0A6P8BGM2_PYRGI</name>
<reference evidence="3" key="3">
    <citation type="submission" date="2025-08" db="UniProtKB">
        <authorList>
            <consortium name="RefSeq"/>
        </authorList>
    </citation>
    <scope>IDENTIFICATION</scope>
    <source>
        <strain evidence="3">NI907</strain>
    </source>
</reference>
<feature type="region of interest" description="Disordered" evidence="1">
    <location>
        <begin position="288"/>
        <end position="325"/>
    </location>
</feature>
<evidence type="ECO:0000313" key="3">
    <source>
        <dbReference type="RefSeq" id="XP_030986181.1"/>
    </source>
</evidence>
<feature type="region of interest" description="Disordered" evidence="1">
    <location>
        <begin position="362"/>
        <end position="393"/>
    </location>
</feature>
<reference evidence="3" key="2">
    <citation type="submission" date="2019-10" db="EMBL/GenBank/DDBJ databases">
        <authorList>
            <consortium name="NCBI Genome Project"/>
        </authorList>
    </citation>
    <scope>NUCLEOTIDE SEQUENCE</scope>
    <source>
        <strain evidence="3">NI907</strain>
    </source>
</reference>
<dbReference type="AlphaFoldDB" id="A0A6P8BGM2"/>
<proteinExistence type="predicted"/>
<gene>
    <name evidence="3" type="ORF">PgNI_02286</name>
</gene>
<reference evidence="3" key="1">
    <citation type="journal article" date="2019" name="Mol. Biol. Evol.">
        <title>Blast fungal genomes show frequent chromosomal changes, gene gains and losses, and effector gene turnover.</title>
        <authorList>
            <person name="Gomez Luciano L.B."/>
            <person name="Jason Tsai I."/>
            <person name="Chuma I."/>
            <person name="Tosa Y."/>
            <person name="Chen Y.H."/>
            <person name="Li J.Y."/>
            <person name="Li M.Y."/>
            <person name="Jade Lu M.Y."/>
            <person name="Nakayashiki H."/>
            <person name="Li W.H."/>
        </authorList>
    </citation>
    <scope>NUCLEOTIDE SEQUENCE</scope>
    <source>
        <strain evidence="3">NI907</strain>
    </source>
</reference>
<dbReference type="RefSeq" id="XP_030986181.1">
    <property type="nucleotide sequence ID" value="XM_031122353.1"/>
</dbReference>
<dbReference type="KEGG" id="pgri:PgNI_02286"/>
<feature type="region of interest" description="Disordered" evidence="1">
    <location>
        <begin position="74"/>
        <end position="97"/>
    </location>
</feature>
<evidence type="ECO:0000313" key="2">
    <source>
        <dbReference type="Proteomes" id="UP000515153"/>
    </source>
</evidence>
<dbReference type="Proteomes" id="UP000515153">
    <property type="component" value="Unplaced"/>
</dbReference>
<keyword evidence="2" id="KW-1185">Reference proteome</keyword>